<evidence type="ECO:0000313" key="3">
    <source>
        <dbReference type="Proteomes" id="UP000308196"/>
    </source>
</evidence>
<evidence type="ECO:0008006" key="4">
    <source>
        <dbReference type="Google" id="ProtNLM"/>
    </source>
</evidence>
<feature type="compositionally biased region" description="Low complexity" evidence="1">
    <location>
        <begin position="43"/>
        <end position="55"/>
    </location>
</feature>
<dbReference type="Proteomes" id="UP000308196">
    <property type="component" value="Chromosome"/>
</dbReference>
<sequence>MKYIPFLLIFLFLSCKKDRDPSREEPLPAVSDPIQREKGTASGEGITKTISSSGGSLELEGQVRLDVPPGAVGEPTLFGIQPISNTHDGLSERPAYRLIPEGRIFKKPVKITFNHEPFGPGNPISRMIAFQRNDGVWCGVSTALDSGTKHVSTTTSHFSDWVWLDQVTLRKDKKSVGSGGEVKLKLMEQILGALNANNHIDSVPLAALEDIGRSNDILVKNWKIISGAGMLSPRINSSMVLGDAIYYAPHNITKTEDVEIQVEVESKNGYVSDPKAPNGRRKFGKLILLTKIRLEKETYFYLNIGGKLLDLSGGLSGAVMGGQITVGSQDEKGNHQVTLFCFGTEAGSYPGGNAAGQSFLGVSILEGGTPKMFANMYLECGTGEHKYGGNTRITRARGFITGTYDGPVFYSNKGCGITERRDVKIDFKIKSL</sequence>
<evidence type="ECO:0000313" key="2">
    <source>
        <dbReference type="EMBL" id="VTR34560.1"/>
    </source>
</evidence>
<protein>
    <recommendedName>
        <fullName evidence="4">ZU5 domain-containing protein</fullName>
    </recommendedName>
</protein>
<feature type="region of interest" description="Disordered" evidence="1">
    <location>
        <begin position="19"/>
        <end position="55"/>
    </location>
</feature>
<gene>
    <name evidence="2" type="ORF">NCTC11429_01350</name>
</gene>
<dbReference type="GeneID" id="78462120"/>
<evidence type="ECO:0000256" key="1">
    <source>
        <dbReference type="SAM" id="MobiDB-lite"/>
    </source>
</evidence>
<reference evidence="2 3" key="1">
    <citation type="submission" date="2019-05" db="EMBL/GenBank/DDBJ databases">
        <authorList>
            <consortium name="Pathogen Informatics"/>
        </authorList>
    </citation>
    <scope>NUCLEOTIDE SEQUENCE [LARGE SCALE GENOMIC DNA]</scope>
    <source>
        <strain evidence="2 3">NCTC11429</strain>
    </source>
</reference>
<organism evidence="2 3">
    <name type="scientific">Sphingobacterium thalpophilum</name>
    <dbReference type="NCBI Taxonomy" id="259"/>
    <lineage>
        <taxon>Bacteria</taxon>
        <taxon>Pseudomonadati</taxon>
        <taxon>Bacteroidota</taxon>
        <taxon>Sphingobacteriia</taxon>
        <taxon>Sphingobacteriales</taxon>
        <taxon>Sphingobacteriaceae</taxon>
        <taxon>Sphingobacterium</taxon>
    </lineage>
</organism>
<dbReference type="RefSeq" id="WP_028069283.1">
    <property type="nucleotide sequence ID" value="NZ_CP141191.1"/>
</dbReference>
<dbReference type="EMBL" id="LR590484">
    <property type="protein sequence ID" value="VTR34560.1"/>
    <property type="molecule type" value="Genomic_DNA"/>
</dbReference>
<proteinExistence type="predicted"/>
<dbReference type="Gene3D" id="2.60.220.30">
    <property type="match status" value="1"/>
</dbReference>
<name>A0A4U9ULT5_9SPHI</name>
<dbReference type="PROSITE" id="PS51257">
    <property type="entry name" value="PROKAR_LIPOPROTEIN"/>
    <property type="match status" value="1"/>
</dbReference>
<dbReference type="KEGG" id="stha:NCTC11429_01350"/>
<dbReference type="AlphaFoldDB" id="A0A4U9ULT5"/>
<accession>A0A4U9ULT5</accession>